<dbReference type="Proteomes" id="UP001152622">
    <property type="component" value="Chromosome 18"/>
</dbReference>
<sequence>MGKTCRGSEFRARGSGSTRRLNRVGIVGDPRESFLWDALVARVLRAGERPQAKELRRRRSCTLSQGLSPGDTYLNARKARVSPEVEMQRVFSCLGFGAQVSLLPELAGIGQCPCQLAHRPTILGSDAQVIRNT</sequence>
<evidence type="ECO:0000313" key="1">
    <source>
        <dbReference type="EMBL" id="KAJ8338489.1"/>
    </source>
</evidence>
<name>A0A9Q1IGB4_SYNKA</name>
<dbReference type="AlphaFoldDB" id="A0A9Q1IGB4"/>
<accession>A0A9Q1IGB4</accession>
<reference evidence="1" key="1">
    <citation type="journal article" date="2023" name="Science">
        <title>Genome structures resolve the early diversification of teleost fishes.</title>
        <authorList>
            <person name="Parey E."/>
            <person name="Louis A."/>
            <person name="Montfort J."/>
            <person name="Bouchez O."/>
            <person name="Roques C."/>
            <person name="Iampietro C."/>
            <person name="Lluch J."/>
            <person name="Castinel A."/>
            <person name="Donnadieu C."/>
            <person name="Desvignes T."/>
            <person name="Floi Bucao C."/>
            <person name="Jouanno E."/>
            <person name="Wen M."/>
            <person name="Mejri S."/>
            <person name="Dirks R."/>
            <person name="Jansen H."/>
            <person name="Henkel C."/>
            <person name="Chen W.J."/>
            <person name="Zahm M."/>
            <person name="Cabau C."/>
            <person name="Klopp C."/>
            <person name="Thompson A.W."/>
            <person name="Robinson-Rechavi M."/>
            <person name="Braasch I."/>
            <person name="Lecointre G."/>
            <person name="Bobe J."/>
            <person name="Postlethwait J.H."/>
            <person name="Berthelot C."/>
            <person name="Roest Crollius H."/>
            <person name="Guiguen Y."/>
        </authorList>
    </citation>
    <scope>NUCLEOTIDE SEQUENCE</scope>
    <source>
        <strain evidence="1">WJC10195</strain>
    </source>
</reference>
<protein>
    <submittedName>
        <fullName evidence="1">Uncharacterized protein</fullName>
    </submittedName>
</protein>
<organism evidence="1 2">
    <name type="scientific">Synaphobranchus kaupii</name>
    <name type="common">Kaup's arrowtooth eel</name>
    <dbReference type="NCBI Taxonomy" id="118154"/>
    <lineage>
        <taxon>Eukaryota</taxon>
        <taxon>Metazoa</taxon>
        <taxon>Chordata</taxon>
        <taxon>Craniata</taxon>
        <taxon>Vertebrata</taxon>
        <taxon>Euteleostomi</taxon>
        <taxon>Actinopterygii</taxon>
        <taxon>Neopterygii</taxon>
        <taxon>Teleostei</taxon>
        <taxon>Anguilliformes</taxon>
        <taxon>Synaphobranchidae</taxon>
        <taxon>Synaphobranchus</taxon>
    </lineage>
</organism>
<proteinExistence type="predicted"/>
<dbReference type="EMBL" id="JAINUF010000018">
    <property type="protein sequence ID" value="KAJ8338489.1"/>
    <property type="molecule type" value="Genomic_DNA"/>
</dbReference>
<comment type="caution">
    <text evidence="1">The sequence shown here is derived from an EMBL/GenBank/DDBJ whole genome shotgun (WGS) entry which is preliminary data.</text>
</comment>
<keyword evidence="2" id="KW-1185">Reference proteome</keyword>
<gene>
    <name evidence="1" type="ORF">SKAU_G00374550</name>
</gene>
<evidence type="ECO:0000313" key="2">
    <source>
        <dbReference type="Proteomes" id="UP001152622"/>
    </source>
</evidence>